<keyword evidence="4" id="KW-1185">Reference proteome</keyword>
<reference evidence="4" key="1">
    <citation type="submission" date="2016-10" db="EMBL/GenBank/DDBJ databases">
        <authorList>
            <person name="Varghese N."/>
            <person name="Submissions S."/>
        </authorList>
    </citation>
    <scope>NUCLEOTIDE SEQUENCE [LARGE SCALE GENOMIC DNA]</scope>
    <source>
        <strain evidence="4">DSM 45789</strain>
    </source>
</reference>
<feature type="compositionally biased region" description="Polar residues" evidence="1">
    <location>
        <begin position="77"/>
        <end position="88"/>
    </location>
</feature>
<dbReference type="Proteomes" id="UP000198660">
    <property type="component" value="Unassembled WGS sequence"/>
</dbReference>
<sequence length="88" mass="10156">MKITEKSRIKRLQAIFDEVSWNKNVIADMVHPSDFEVEVEFENKGEEEPYSIWFTKGNAEIKSEQKGYGVTHGKQGQELQSLLSSNHE</sequence>
<feature type="domain" description="YhfM-like" evidence="2">
    <location>
        <begin position="2"/>
        <end position="85"/>
    </location>
</feature>
<accession>A0A1I6NUG5</accession>
<dbReference type="InterPro" id="IPR058780">
    <property type="entry name" value="YhfM-like_dom"/>
</dbReference>
<dbReference type="AlphaFoldDB" id="A0A1I6NUG5"/>
<protein>
    <recommendedName>
        <fullName evidence="2">YhfM-like domain-containing protein</fullName>
    </recommendedName>
</protein>
<name>A0A1I6NUG5_9BACL</name>
<dbReference type="EMBL" id="FPAA01000001">
    <property type="protein sequence ID" value="SFS31571.1"/>
    <property type="molecule type" value="Genomic_DNA"/>
</dbReference>
<evidence type="ECO:0000313" key="3">
    <source>
        <dbReference type="EMBL" id="SFS31571.1"/>
    </source>
</evidence>
<feature type="region of interest" description="Disordered" evidence="1">
    <location>
        <begin position="65"/>
        <end position="88"/>
    </location>
</feature>
<proteinExistence type="predicted"/>
<gene>
    <name evidence="3" type="ORF">SAMN05444972_101143</name>
</gene>
<evidence type="ECO:0000313" key="4">
    <source>
        <dbReference type="Proteomes" id="UP000198660"/>
    </source>
</evidence>
<organism evidence="3 4">
    <name type="scientific">Marininema halotolerans</name>
    <dbReference type="NCBI Taxonomy" id="1155944"/>
    <lineage>
        <taxon>Bacteria</taxon>
        <taxon>Bacillati</taxon>
        <taxon>Bacillota</taxon>
        <taxon>Bacilli</taxon>
        <taxon>Bacillales</taxon>
        <taxon>Thermoactinomycetaceae</taxon>
        <taxon>Marininema</taxon>
    </lineage>
</organism>
<dbReference type="Pfam" id="PF26353">
    <property type="entry name" value="YhfM"/>
    <property type="match status" value="1"/>
</dbReference>
<evidence type="ECO:0000259" key="2">
    <source>
        <dbReference type="Pfam" id="PF26353"/>
    </source>
</evidence>
<dbReference type="OrthoDB" id="2437675at2"/>
<evidence type="ECO:0000256" key="1">
    <source>
        <dbReference type="SAM" id="MobiDB-lite"/>
    </source>
</evidence>
<dbReference type="RefSeq" id="WP_091832352.1">
    <property type="nucleotide sequence ID" value="NZ_FPAA01000001.1"/>
</dbReference>